<sequence length="225" mass="26110">MKVRELSLFTDKLELEKAFYSETLGFNIIKQSTDSFTLKIGWSKLTFLKSDIGYKYHYCFLIPSNKLDEAISWIENKTTVLDIESGRKTQHFETWNAESFYFYDASRNVAEFIVRHDLKNQTDTPFSIEDVICVNEIGLPTTSIIKTNAIIKKEIGSDFWKGDKANFGTNGTQEGLFLLPNYETRTKWFPTNLRVEPSPFEAVIDSDNVLYDFQFSNEEIIIKKK</sequence>
<evidence type="ECO:0000313" key="1">
    <source>
        <dbReference type="EMBL" id="WOD43558.1"/>
    </source>
</evidence>
<dbReference type="Gene3D" id="3.10.180.10">
    <property type="entry name" value="2,3-Dihydroxybiphenyl 1,2-Dioxygenase, domain 1"/>
    <property type="match status" value="1"/>
</dbReference>
<dbReference type="InterPro" id="IPR029068">
    <property type="entry name" value="Glyas_Bleomycin-R_OHBP_Dase"/>
</dbReference>
<name>A0AA97HR83_9FLAO</name>
<organism evidence="1 2">
    <name type="scientific">Hwangdonia lutea</name>
    <dbReference type="NCBI Taxonomy" id="3075823"/>
    <lineage>
        <taxon>Bacteria</taxon>
        <taxon>Pseudomonadati</taxon>
        <taxon>Bacteroidota</taxon>
        <taxon>Flavobacteriia</taxon>
        <taxon>Flavobacteriales</taxon>
        <taxon>Flavobacteriaceae</taxon>
        <taxon>Hwangdonia</taxon>
    </lineage>
</organism>
<reference evidence="2" key="1">
    <citation type="submission" date="2024-06" db="EMBL/GenBank/DDBJ databases">
        <title>Hwangdonia haimaensis gen. nov., sp. nov., a member of the family Flavobacteriaceae isolated from the haima cold seep.</title>
        <authorList>
            <person name="Li J."/>
        </authorList>
    </citation>
    <scope>NUCLEOTIDE SEQUENCE [LARGE SCALE GENOMIC DNA]</scope>
    <source>
        <strain evidence="2">SCSIO 19198</strain>
    </source>
</reference>
<keyword evidence="2" id="KW-1185">Reference proteome</keyword>
<dbReference type="Proteomes" id="UP001302486">
    <property type="component" value="Chromosome"/>
</dbReference>
<dbReference type="RefSeq" id="WP_316983242.1">
    <property type="nucleotide sequence ID" value="NZ_CP136521.1"/>
</dbReference>
<proteinExistence type="predicted"/>
<accession>A0AA97HR83</accession>
<protein>
    <submittedName>
        <fullName evidence="1">Glyoxalase</fullName>
    </submittedName>
</protein>
<dbReference type="EMBL" id="CP136521">
    <property type="protein sequence ID" value="WOD43558.1"/>
    <property type="molecule type" value="Genomic_DNA"/>
</dbReference>
<dbReference type="AlphaFoldDB" id="A0AA97HR83"/>
<gene>
    <name evidence="1" type="ORF">RNZ46_16335</name>
</gene>
<dbReference type="SUPFAM" id="SSF54593">
    <property type="entry name" value="Glyoxalase/Bleomycin resistance protein/Dihydroxybiphenyl dioxygenase"/>
    <property type="match status" value="1"/>
</dbReference>
<evidence type="ECO:0000313" key="2">
    <source>
        <dbReference type="Proteomes" id="UP001302486"/>
    </source>
</evidence>
<dbReference type="KEGG" id="hws:RNZ46_16335"/>